<name>A0A194VYG1_CYTMA</name>
<dbReference type="AlphaFoldDB" id="A0A194VYG1"/>
<feature type="region of interest" description="Disordered" evidence="1">
    <location>
        <begin position="1"/>
        <end position="20"/>
    </location>
</feature>
<accession>A0A194VYG1</accession>
<organism evidence="2 3">
    <name type="scientific">Cytospora mali</name>
    <name type="common">Apple Valsa canker fungus</name>
    <name type="synonym">Valsa mali</name>
    <dbReference type="NCBI Taxonomy" id="578113"/>
    <lineage>
        <taxon>Eukaryota</taxon>
        <taxon>Fungi</taxon>
        <taxon>Dikarya</taxon>
        <taxon>Ascomycota</taxon>
        <taxon>Pezizomycotina</taxon>
        <taxon>Sordariomycetes</taxon>
        <taxon>Sordariomycetidae</taxon>
        <taxon>Diaporthales</taxon>
        <taxon>Cytosporaceae</taxon>
        <taxon>Cytospora</taxon>
    </lineage>
</organism>
<protein>
    <submittedName>
        <fullName evidence="2">Uncharacterized protein</fullName>
    </submittedName>
</protein>
<evidence type="ECO:0000313" key="2">
    <source>
        <dbReference type="EMBL" id="KUI69281.1"/>
    </source>
</evidence>
<gene>
    <name evidence="2" type="ORF">VM1G_11609</name>
</gene>
<reference evidence="2" key="1">
    <citation type="submission" date="2014-12" db="EMBL/GenBank/DDBJ databases">
        <title>Genome Sequence of Valsa Canker Pathogens Uncovers a Specific Adaption of Colonization on Woody Bark.</title>
        <authorList>
            <person name="Yin Z."/>
            <person name="Liu H."/>
            <person name="Gao X."/>
            <person name="Li Z."/>
            <person name="Song N."/>
            <person name="Ke X."/>
            <person name="Dai Q."/>
            <person name="Wu Y."/>
            <person name="Sun Y."/>
            <person name="Xu J.-R."/>
            <person name="Kang Z.K."/>
            <person name="Wang L."/>
            <person name="Huang L."/>
        </authorList>
    </citation>
    <scope>NUCLEOTIDE SEQUENCE [LARGE SCALE GENOMIC DNA]</scope>
    <source>
        <strain evidence="2">03-8</strain>
    </source>
</reference>
<evidence type="ECO:0000313" key="3">
    <source>
        <dbReference type="Proteomes" id="UP000078559"/>
    </source>
</evidence>
<dbReference type="EMBL" id="CM003102">
    <property type="protein sequence ID" value="KUI69281.1"/>
    <property type="molecule type" value="Genomic_DNA"/>
</dbReference>
<sequence length="81" mass="8787">MSSTNHARLPNTLPNGREQAPACRNMAVRAVELCSTERVKRAWTAPSPYIRFGSIAVAAARDLAETTGGSSRLHLRPEAQL</sequence>
<evidence type="ECO:0000256" key="1">
    <source>
        <dbReference type="SAM" id="MobiDB-lite"/>
    </source>
</evidence>
<keyword evidence="3" id="KW-1185">Reference proteome</keyword>
<dbReference type="Proteomes" id="UP000078559">
    <property type="component" value="Chromosome 5"/>
</dbReference>
<proteinExistence type="predicted"/>